<dbReference type="SMART" id="SM00345">
    <property type="entry name" value="HTH_GNTR"/>
    <property type="match status" value="1"/>
</dbReference>
<dbReference type="PANTHER" id="PTHR43537:SF49">
    <property type="entry name" value="TRANSCRIPTIONAL REGULATORY PROTEIN"/>
    <property type="match status" value="1"/>
</dbReference>
<dbReference type="SUPFAM" id="SSF46785">
    <property type="entry name" value="Winged helix' DNA-binding domain"/>
    <property type="match status" value="1"/>
</dbReference>
<dbReference type="Proteomes" id="UP000319732">
    <property type="component" value="Unassembled WGS sequence"/>
</dbReference>
<dbReference type="InterPro" id="IPR036390">
    <property type="entry name" value="WH_DNA-bd_sf"/>
</dbReference>
<dbReference type="InterPro" id="IPR036388">
    <property type="entry name" value="WH-like_DNA-bd_sf"/>
</dbReference>
<keyword evidence="2" id="KW-0238">DNA-binding</keyword>
<evidence type="ECO:0000259" key="5">
    <source>
        <dbReference type="PROSITE" id="PS50949"/>
    </source>
</evidence>
<dbReference type="Gene3D" id="1.20.120.530">
    <property type="entry name" value="GntR ligand-binding domain-like"/>
    <property type="match status" value="1"/>
</dbReference>
<evidence type="ECO:0000313" key="7">
    <source>
        <dbReference type="Proteomes" id="UP000319732"/>
    </source>
</evidence>
<dbReference type="OrthoDB" id="6627771at2"/>
<dbReference type="EMBL" id="VHSG01000008">
    <property type="protein sequence ID" value="TQV81334.1"/>
    <property type="molecule type" value="Genomic_DNA"/>
</dbReference>
<keyword evidence="1" id="KW-0805">Transcription regulation</keyword>
<dbReference type="GO" id="GO:0003700">
    <property type="term" value="F:DNA-binding transcription factor activity"/>
    <property type="evidence" value="ECO:0007669"/>
    <property type="project" value="InterPro"/>
</dbReference>
<evidence type="ECO:0000256" key="3">
    <source>
        <dbReference type="ARBA" id="ARBA00023163"/>
    </source>
</evidence>
<dbReference type="InterPro" id="IPR008920">
    <property type="entry name" value="TF_FadR/GntR_C"/>
</dbReference>
<organism evidence="6 7">
    <name type="scientific">Exilibacterium tricleocarpae</name>
    <dbReference type="NCBI Taxonomy" id="2591008"/>
    <lineage>
        <taxon>Bacteria</taxon>
        <taxon>Pseudomonadati</taxon>
        <taxon>Pseudomonadota</taxon>
        <taxon>Gammaproteobacteria</taxon>
        <taxon>Cellvibrionales</taxon>
        <taxon>Cellvibrionaceae</taxon>
        <taxon>Exilibacterium</taxon>
    </lineage>
</organism>
<gene>
    <name evidence="6" type="ORF">FKG94_09595</name>
</gene>
<dbReference type="InterPro" id="IPR000524">
    <property type="entry name" value="Tscrpt_reg_HTH_GntR"/>
</dbReference>
<keyword evidence="3" id="KW-0804">Transcription</keyword>
<evidence type="ECO:0000256" key="1">
    <source>
        <dbReference type="ARBA" id="ARBA00023015"/>
    </source>
</evidence>
<name>A0A545TVV1_9GAMM</name>
<feature type="region of interest" description="Disordered" evidence="4">
    <location>
        <begin position="223"/>
        <end position="255"/>
    </location>
</feature>
<dbReference type="PANTHER" id="PTHR43537">
    <property type="entry name" value="TRANSCRIPTIONAL REGULATOR, GNTR FAMILY"/>
    <property type="match status" value="1"/>
</dbReference>
<reference evidence="6 7" key="1">
    <citation type="submission" date="2019-06" db="EMBL/GenBank/DDBJ databases">
        <title>Whole genome sequence for Cellvibrionaceae sp. R142.</title>
        <authorList>
            <person name="Wang G."/>
        </authorList>
    </citation>
    <scope>NUCLEOTIDE SEQUENCE [LARGE SCALE GENOMIC DNA]</scope>
    <source>
        <strain evidence="6 7">R142</strain>
    </source>
</reference>
<dbReference type="PROSITE" id="PS50949">
    <property type="entry name" value="HTH_GNTR"/>
    <property type="match status" value="1"/>
</dbReference>
<proteinExistence type="predicted"/>
<evidence type="ECO:0000256" key="4">
    <source>
        <dbReference type="SAM" id="MobiDB-lite"/>
    </source>
</evidence>
<dbReference type="AlphaFoldDB" id="A0A545TVV1"/>
<dbReference type="SMART" id="SM00895">
    <property type="entry name" value="FCD"/>
    <property type="match status" value="1"/>
</dbReference>
<sequence>MQQSVSADSAVPGSPVTIADKVFEQIVRAIVEGEIAAGSKISEPELARAYGISRGPLREALSRLEACRLIVRKPNVGARVIVLNTTELLELYLVREALEGMACRLAAEHMSQGEIDELRRLLEAHMQNADLQEGRAYFQKEGDLDFHYRIVQGSNNAKLIGLLCHDLYHLVRFYRYQFGMPSPRARRAFSEHSQIIDAIEDGDGELAEILMRRHIRASRQNIEKRLQSDPPADAARLADSARPAGPRNDHRGLAQ</sequence>
<dbReference type="Pfam" id="PF07729">
    <property type="entry name" value="FCD"/>
    <property type="match status" value="1"/>
</dbReference>
<feature type="domain" description="HTH gntR-type" evidence="5">
    <location>
        <begin position="16"/>
        <end position="83"/>
    </location>
</feature>
<keyword evidence="7" id="KW-1185">Reference proteome</keyword>
<protein>
    <submittedName>
        <fullName evidence="6">GntR family transcriptional regulator</fullName>
    </submittedName>
</protein>
<dbReference type="Pfam" id="PF00392">
    <property type="entry name" value="GntR"/>
    <property type="match status" value="1"/>
</dbReference>
<evidence type="ECO:0000256" key="2">
    <source>
        <dbReference type="ARBA" id="ARBA00023125"/>
    </source>
</evidence>
<dbReference type="SUPFAM" id="SSF48008">
    <property type="entry name" value="GntR ligand-binding domain-like"/>
    <property type="match status" value="1"/>
</dbReference>
<comment type="caution">
    <text evidence="6">The sequence shown here is derived from an EMBL/GenBank/DDBJ whole genome shotgun (WGS) entry which is preliminary data.</text>
</comment>
<dbReference type="GO" id="GO:0003677">
    <property type="term" value="F:DNA binding"/>
    <property type="evidence" value="ECO:0007669"/>
    <property type="project" value="UniProtKB-KW"/>
</dbReference>
<dbReference type="RefSeq" id="WP_142903995.1">
    <property type="nucleotide sequence ID" value="NZ_ML660091.1"/>
</dbReference>
<evidence type="ECO:0000313" key="6">
    <source>
        <dbReference type="EMBL" id="TQV81334.1"/>
    </source>
</evidence>
<dbReference type="CDD" id="cd07377">
    <property type="entry name" value="WHTH_GntR"/>
    <property type="match status" value="1"/>
</dbReference>
<dbReference type="InterPro" id="IPR011711">
    <property type="entry name" value="GntR_C"/>
</dbReference>
<accession>A0A545TVV1</accession>
<dbReference type="Gene3D" id="1.10.10.10">
    <property type="entry name" value="Winged helix-like DNA-binding domain superfamily/Winged helix DNA-binding domain"/>
    <property type="match status" value="1"/>
</dbReference>